<feature type="domain" description="Imelysin-like" evidence="5">
    <location>
        <begin position="35"/>
        <end position="265"/>
    </location>
</feature>
<evidence type="ECO:0000256" key="3">
    <source>
        <dbReference type="ARBA" id="ARBA00022729"/>
    </source>
</evidence>
<evidence type="ECO:0000313" key="7">
    <source>
        <dbReference type="Proteomes" id="UP000295565"/>
    </source>
</evidence>
<dbReference type="InterPro" id="IPR038352">
    <property type="entry name" value="Imelysin_sf"/>
</dbReference>
<feature type="chain" id="PRO_5020290910" evidence="4">
    <location>
        <begin position="24"/>
        <end position="273"/>
    </location>
</feature>
<proteinExistence type="inferred from homology"/>
<sequence>MNYKSSLTLTAGLLLTASSLASAKDYSRQLTAPMTEYKIYVIEQVGELVKDTREFTDAIKAGNMQKAKRLYAPARIHYERIEPVAELFSDLDSSIDAREDDFQKGVKDANFSGFHRLEHSLWVKGSTKEQDHYANKLMADVKDLQQRLQGLAFPPSTVVDGAAGLIEEVAQSKISGEEDRYSHTDLWDFKANVMGSEKIVDLLRPILKQANPQLLAKIDKNFHQVDSILAKYQTPSGFESYSKLTKADRRALQGPITVLAEDLSQLRGLLGLN</sequence>
<dbReference type="Gene3D" id="1.20.1420.20">
    <property type="entry name" value="M75 peptidase, HXXE motif"/>
    <property type="match status" value="1"/>
</dbReference>
<evidence type="ECO:0000313" key="6">
    <source>
        <dbReference type="EMBL" id="TCK47065.1"/>
    </source>
</evidence>
<dbReference type="Proteomes" id="UP000295565">
    <property type="component" value="Unassembled WGS sequence"/>
</dbReference>
<evidence type="ECO:0000256" key="2">
    <source>
        <dbReference type="ARBA" id="ARBA00005989"/>
    </source>
</evidence>
<feature type="signal peptide" evidence="4">
    <location>
        <begin position="1"/>
        <end position="23"/>
    </location>
</feature>
<evidence type="ECO:0000256" key="4">
    <source>
        <dbReference type="SAM" id="SignalP"/>
    </source>
</evidence>
<keyword evidence="3 4" id="KW-0732">Signal</keyword>
<evidence type="ECO:0000256" key="1">
    <source>
        <dbReference type="ARBA" id="ARBA00004196"/>
    </source>
</evidence>
<reference evidence="6 7" key="1">
    <citation type="submission" date="2019-03" db="EMBL/GenBank/DDBJ databases">
        <title>Genomic Encyclopedia of Type Strains, Phase IV (KMG-IV): sequencing the most valuable type-strain genomes for metagenomic binning, comparative biology and taxonomic classification.</title>
        <authorList>
            <person name="Goeker M."/>
        </authorList>
    </citation>
    <scope>NUCLEOTIDE SEQUENCE [LARGE SCALE GENOMIC DNA]</scope>
    <source>
        <strain evidence="6 7">DSM 18577</strain>
    </source>
</reference>
<dbReference type="OrthoDB" id="7348379at2"/>
<dbReference type="PANTHER" id="PTHR39192">
    <property type="entry name" value="IRON UPTAKE SYSTEM COMPONENT EFEO"/>
    <property type="match status" value="1"/>
</dbReference>
<dbReference type="GO" id="GO:0030313">
    <property type="term" value="C:cell envelope"/>
    <property type="evidence" value="ECO:0007669"/>
    <property type="project" value="UniProtKB-SubCell"/>
</dbReference>
<dbReference type="CDD" id="cd14656">
    <property type="entry name" value="Imelysin-like_EfeO"/>
    <property type="match status" value="1"/>
</dbReference>
<dbReference type="PANTHER" id="PTHR39192:SF1">
    <property type="entry name" value="IRON UPTAKE SYSTEM COMPONENT EFEO"/>
    <property type="match status" value="1"/>
</dbReference>
<comment type="similarity">
    <text evidence="2">Belongs to the EfeM/EfeO family.</text>
</comment>
<accession>A0A4R1J8Y7</accession>
<keyword evidence="7" id="KW-1185">Reference proteome</keyword>
<name>A0A4R1J8Y7_9GAMM</name>
<dbReference type="Pfam" id="PF09375">
    <property type="entry name" value="Peptidase_M75"/>
    <property type="match status" value="1"/>
</dbReference>
<protein>
    <submittedName>
        <fullName evidence="6">Imelysin</fullName>
    </submittedName>
</protein>
<dbReference type="AlphaFoldDB" id="A0A4R1J8Y7"/>
<dbReference type="EMBL" id="SMGD01000015">
    <property type="protein sequence ID" value="TCK47065.1"/>
    <property type="molecule type" value="Genomic_DNA"/>
</dbReference>
<dbReference type="InterPro" id="IPR018976">
    <property type="entry name" value="Imelysin-like"/>
</dbReference>
<dbReference type="InterPro" id="IPR053377">
    <property type="entry name" value="Iron_uptake_EfeM/EfeO"/>
</dbReference>
<comment type="caution">
    <text evidence="6">The sequence shown here is derived from an EMBL/GenBank/DDBJ whole genome shotgun (WGS) entry which is preliminary data.</text>
</comment>
<evidence type="ECO:0000259" key="5">
    <source>
        <dbReference type="Pfam" id="PF09375"/>
    </source>
</evidence>
<dbReference type="InterPro" id="IPR050894">
    <property type="entry name" value="EfeM/EfeO_iron_uptake"/>
</dbReference>
<gene>
    <name evidence="6" type="ORF">EV690_2758</name>
</gene>
<dbReference type="NCBIfam" id="NF007697">
    <property type="entry name" value="PRK10378.1"/>
    <property type="match status" value="1"/>
</dbReference>
<comment type="subcellular location">
    <subcellularLocation>
        <location evidence="1">Cell envelope</location>
    </subcellularLocation>
</comment>
<dbReference type="NCBIfam" id="NF041757">
    <property type="entry name" value="EfeO"/>
    <property type="match status" value="1"/>
</dbReference>
<organism evidence="6 7">
    <name type="scientific">Celerinatantimonas diazotrophica</name>
    <dbReference type="NCBI Taxonomy" id="412034"/>
    <lineage>
        <taxon>Bacteria</taxon>
        <taxon>Pseudomonadati</taxon>
        <taxon>Pseudomonadota</taxon>
        <taxon>Gammaproteobacteria</taxon>
        <taxon>Celerinatantimonadaceae</taxon>
        <taxon>Celerinatantimonas</taxon>
    </lineage>
</organism>
<dbReference type="InterPro" id="IPR034981">
    <property type="entry name" value="Imelysin-like_EfeO/Algp7"/>
</dbReference>